<dbReference type="STRING" id="1088818.A0A2H9ZUJ7"/>
<dbReference type="AlphaFoldDB" id="A0A2H9ZUJ7"/>
<dbReference type="EMBL" id="KZ453612">
    <property type="protein sequence ID" value="PKA46972.1"/>
    <property type="molecule type" value="Genomic_DNA"/>
</dbReference>
<dbReference type="Proteomes" id="UP000236161">
    <property type="component" value="Unassembled WGS sequence"/>
</dbReference>
<proteinExistence type="predicted"/>
<name>A0A2H9ZUJ7_9ASPA</name>
<reference evidence="1 2" key="1">
    <citation type="journal article" date="2017" name="Nature">
        <title>The Apostasia genome and the evolution of orchids.</title>
        <authorList>
            <person name="Zhang G.Q."/>
            <person name="Liu K.W."/>
            <person name="Li Z."/>
            <person name="Lohaus R."/>
            <person name="Hsiao Y.Y."/>
            <person name="Niu S.C."/>
            <person name="Wang J.Y."/>
            <person name="Lin Y.C."/>
            <person name="Xu Q."/>
            <person name="Chen L.J."/>
            <person name="Yoshida K."/>
            <person name="Fujiwara S."/>
            <person name="Wang Z.W."/>
            <person name="Zhang Y.Q."/>
            <person name="Mitsuda N."/>
            <person name="Wang M."/>
            <person name="Liu G.H."/>
            <person name="Pecoraro L."/>
            <person name="Huang H.X."/>
            <person name="Xiao X.J."/>
            <person name="Lin M."/>
            <person name="Wu X.Y."/>
            <person name="Wu W.L."/>
            <person name="Chen Y.Y."/>
            <person name="Chang S.B."/>
            <person name="Sakamoto S."/>
            <person name="Ohme-Takagi M."/>
            <person name="Yagi M."/>
            <person name="Zeng S.J."/>
            <person name="Shen C.Y."/>
            <person name="Yeh C.M."/>
            <person name="Luo Y.B."/>
            <person name="Tsai W.C."/>
            <person name="Van de Peer Y."/>
            <person name="Liu Z.J."/>
        </authorList>
    </citation>
    <scope>NUCLEOTIDE SEQUENCE [LARGE SCALE GENOMIC DNA]</scope>
    <source>
        <strain evidence="2">cv. Shenzhen</strain>
        <tissue evidence="1">Stem</tissue>
    </source>
</reference>
<gene>
    <name evidence="1" type="ORF">AXF42_Ash011646</name>
</gene>
<evidence type="ECO:0000313" key="1">
    <source>
        <dbReference type="EMBL" id="PKA46972.1"/>
    </source>
</evidence>
<evidence type="ECO:0000313" key="2">
    <source>
        <dbReference type="Proteomes" id="UP000236161"/>
    </source>
</evidence>
<protein>
    <submittedName>
        <fullName evidence="1">Uncharacterized protein</fullName>
    </submittedName>
</protein>
<sequence length="192" mass="21813">MPPLTQSNNGRASAQVGCLGPKGGICYIYYLHSCDPGPPVIRSFLCFCDASIQTCYCRLCTALGRCLFRSLRISPHLLRLQKPSVPSWHYPSPGVPPNPILRNIEFRDCWTHLRRPPGCMSFIYGSSDKGKVSLSRDCCKVVEALTSRYFVWIFTVKAFQFDFSQKVKDLQAERLLFQLPHLCNIKSIFMII</sequence>
<organism evidence="1 2">
    <name type="scientific">Apostasia shenzhenica</name>
    <dbReference type="NCBI Taxonomy" id="1088818"/>
    <lineage>
        <taxon>Eukaryota</taxon>
        <taxon>Viridiplantae</taxon>
        <taxon>Streptophyta</taxon>
        <taxon>Embryophyta</taxon>
        <taxon>Tracheophyta</taxon>
        <taxon>Spermatophyta</taxon>
        <taxon>Magnoliopsida</taxon>
        <taxon>Liliopsida</taxon>
        <taxon>Asparagales</taxon>
        <taxon>Orchidaceae</taxon>
        <taxon>Apostasioideae</taxon>
        <taxon>Apostasia</taxon>
    </lineage>
</organism>
<keyword evidence="2" id="KW-1185">Reference proteome</keyword>
<accession>A0A2H9ZUJ7</accession>